<feature type="compositionally biased region" description="Basic and acidic residues" evidence="1">
    <location>
        <begin position="698"/>
        <end position="722"/>
    </location>
</feature>
<evidence type="ECO:0000313" key="3">
    <source>
        <dbReference type="Proteomes" id="UP000829196"/>
    </source>
</evidence>
<organism evidence="2 3">
    <name type="scientific">Dendrobium nobile</name>
    <name type="common">Orchid</name>
    <dbReference type="NCBI Taxonomy" id="94219"/>
    <lineage>
        <taxon>Eukaryota</taxon>
        <taxon>Viridiplantae</taxon>
        <taxon>Streptophyta</taxon>
        <taxon>Embryophyta</taxon>
        <taxon>Tracheophyta</taxon>
        <taxon>Spermatophyta</taxon>
        <taxon>Magnoliopsida</taxon>
        <taxon>Liliopsida</taxon>
        <taxon>Asparagales</taxon>
        <taxon>Orchidaceae</taxon>
        <taxon>Epidendroideae</taxon>
        <taxon>Malaxideae</taxon>
        <taxon>Dendrobiinae</taxon>
        <taxon>Dendrobium</taxon>
    </lineage>
</organism>
<dbReference type="EMBL" id="JAGYWB010000019">
    <property type="protein sequence ID" value="KAI0488379.1"/>
    <property type="molecule type" value="Genomic_DNA"/>
</dbReference>
<feature type="region of interest" description="Disordered" evidence="1">
    <location>
        <begin position="1"/>
        <end position="33"/>
    </location>
</feature>
<gene>
    <name evidence="2" type="ORF">KFK09_028209</name>
</gene>
<dbReference type="PANTHER" id="PTHR34361:SF2">
    <property type="entry name" value="OS08G0157800 PROTEIN"/>
    <property type="match status" value="1"/>
</dbReference>
<feature type="region of interest" description="Disordered" evidence="1">
    <location>
        <begin position="820"/>
        <end position="849"/>
    </location>
</feature>
<comment type="caution">
    <text evidence="2">The sequence shown here is derived from an EMBL/GenBank/DDBJ whole genome shotgun (WGS) entry which is preliminary data.</text>
</comment>
<protein>
    <submittedName>
        <fullName evidence="2">Uncharacterized protein</fullName>
    </submittedName>
</protein>
<dbReference type="OrthoDB" id="611935at2759"/>
<evidence type="ECO:0000313" key="2">
    <source>
        <dbReference type="EMBL" id="KAI0488379.1"/>
    </source>
</evidence>
<keyword evidence="3" id="KW-1185">Reference proteome</keyword>
<name>A0A8T3A2S0_DENNO</name>
<feature type="region of interest" description="Disordered" evidence="1">
    <location>
        <begin position="682"/>
        <end position="734"/>
    </location>
</feature>
<accession>A0A8T3A2S0</accession>
<dbReference type="AlphaFoldDB" id="A0A8T3A2S0"/>
<feature type="compositionally biased region" description="Basic and acidic residues" evidence="1">
    <location>
        <begin position="833"/>
        <end position="846"/>
    </location>
</feature>
<dbReference type="Proteomes" id="UP000829196">
    <property type="component" value="Unassembled WGS sequence"/>
</dbReference>
<evidence type="ECO:0000256" key="1">
    <source>
        <dbReference type="SAM" id="MobiDB-lite"/>
    </source>
</evidence>
<proteinExistence type="predicted"/>
<sequence>MIHLTGIGRSGDRCHHPPPPPPPSSSSSTLSPLAPPFTVDRWVSAAAIPNSLPPPPPTVAKSPYIVPTGDSVWSSSSSGASRLTNLNSGLGAGEATRYYPYYTPARDSVDGTLENLSSYKGYVGGWSGTFDLEEGRPARGSVVNSSWMDSLASCQMSSALMKRGIVDSLSAYEDSFGSWHGAHNESSSNLGHVGSEWLDESHQQIYVDKSRVPNGGSFAANLDANVWPNEGSSYFYSPETTSVVKECDTFIPSSYDRYISELDSCSRDPVVHYPAQTSLGQGYAPLNERDESVSSYILENGNSTIKHANLHRKNDDHSDYVIGMQSEANTYENAEVNEGLGKTGISGDAMQRNRRTPETSLLIKGFPSGNISALGQSIDCSKDVKFGFKVAKLSCCNASNSERGAFIPDGSMQASQEMPDHLNVAVDSPCWKGASVSRRYPFSSDEVLHPLVISVATGSNDLVLDQGSLRFQSDIEQDGTFACNENGKDIDMSPVTDLSGLDLKFQDCSERESNTAKVENTKEIEQLDIHAERIGVLNEQVSIPRGIGDHVRQICQKENIICKASTNAIETIPAVQKTDFTANHISTSPNCSSSSSTNASNNETNLSSLNASFSAERPVSLDAPTKCLSQGQDAGVLVKAMLSLSEVLLCHYCNDDKVLEECDLKPVQQIIDNLEAVRQNKKGITGSSSSRVPIVEKTQPEFKETNGEMSSHEDSKDGKENKNATSSGLNNDNHDNVMESFSTHLKVSDGMAQEEDSKILLYKNLWVQTEATLCSLKYDVALMKLELESFKHHLKAKSQVLSDGLAEPILEDLNCATSVSVENPSQSNNTHVAKKETNHKQSTSKEDEIDTSVSARFRILKGRDEVVLSGPDETQEQNALKSHVDTIEKVGETKELSPNMADVDTIEKGVLKSHYASKFTVASPKKNLMGEKLPALDHSRMGSGLHFLNNTKSAGGVQESHLSSSEGSIIQSYNPKSHGKWLFSSGSGGSPSSEWEHVLKDEFIW</sequence>
<feature type="compositionally biased region" description="Polar residues" evidence="1">
    <location>
        <begin position="820"/>
        <end position="831"/>
    </location>
</feature>
<reference evidence="2" key="1">
    <citation type="journal article" date="2022" name="Front. Genet.">
        <title>Chromosome-Scale Assembly of the Dendrobium nobile Genome Provides Insights Into the Molecular Mechanism of the Biosynthesis of the Medicinal Active Ingredient of Dendrobium.</title>
        <authorList>
            <person name="Xu Q."/>
            <person name="Niu S.-C."/>
            <person name="Li K.-L."/>
            <person name="Zheng P.-J."/>
            <person name="Zhang X.-J."/>
            <person name="Jia Y."/>
            <person name="Liu Y."/>
            <person name="Niu Y.-X."/>
            <person name="Yu L.-H."/>
            <person name="Chen D.-F."/>
            <person name="Zhang G.-Q."/>
        </authorList>
    </citation>
    <scope>NUCLEOTIDE SEQUENCE</scope>
    <source>
        <tissue evidence="2">Leaf</tissue>
    </source>
</reference>
<dbReference type="PANTHER" id="PTHR34361">
    <property type="entry name" value="OS08G0157800 PROTEIN"/>
    <property type="match status" value="1"/>
</dbReference>